<accession>A0A411HP77</accession>
<dbReference type="InterPro" id="IPR050706">
    <property type="entry name" value="Cyclic-di-GMP_PDE-like"/>
</dbReference>
<dbReference type="SMART" id="SM00052">
    <property type="entry name" value="EAL"/>
    <property type="match status" value="1"/>
</dbReference>
<dbReference type="InterPro" id="IPR001633">
    <property type="entry name" value="EAL_dom"/>
</dbReference>
<feature type="transmembrane region" description="Helical" evidence="1">
    <location>
        <begin position="77"/>
        <end position="96"/>
    </location>
</feature>
<dbReference type="InterPro" id="IPR043128">
    <property type="entry name" value="Rev_trsase/Diguanyl_cyclase"/>
</dbReference>
<dbReference type="Gene3D" id="3.20.20.450">
    <property type="entry name" value="EAL domain"/>
    <property type="match status" value="1"/>
</dbReference>
<dbReference type="OrthoDB" id="9804951at2"/>
<evidence type="ECO:0000313" key="4">
    <source>
        <dbReference type="EMBL" id="QBB72309.1"/>
    </source>
</evidence>
<feature type="transmembrane region" description="Helical" evidence="1">
    <location>
        <begin position="230"/>
        <end position="251"/>
    </location>
</feature>
<feature type="transmembrane region" description="Helical" evidence="1">
    <location>
        <begin position="198"/>
        <end position="218"/>
    </location>
</feature>
<dbReference type="EMBL" id="CP035704">
    <property type="protein sequence ID" value="QBB72309.1"/>
    <property type="molecule type" value="Genomic_DNA"/>
</dbReference>
<dbReference type="KEGG" id="xbc:ELE36_19110"/>
<dbReference type="PROSITE" id="PS50883">
    <property type="entry name" value="EAL"/>
    <property type="match status" value="1"/>
</dbReference>
<evidence type="ECO:0000259" key="3">
    <source>
        <dbReference type="PROSITE" id="PS50887"/>
    </source>
</evidence>
<dbReference type="SUPFAM" id="SSF55073">
    <property type="entry name" value="Nucleotide cyclase"/>
    <property type="match status" value="1"/>
</dbReference>
<dbReference type="CDD" id="cd01948">
    <property type="entry name" value="EAL"/>
    <property type="match status" value="1"/>
</dbReference>
<evidence type="ECO:0000256" key="1">
    <source>
        <dbReference type="SAM" id="Phobius"/>
    </source>
</evidence>
<feature type="transmembrane region" description="Helical" evidence="1">
    <location>
        <begin position="167"/>
        <end position="191"/>
    </location>
</feature>
<dbReference type="SMART" id="SM00267">
    <property type="entry name" value="GGDEF"/>
    <property type="match status" value="1"/>
</dbReference>
<evidence type="ECO:0000259" key="2">
    <source>
        <dbReference type="PROSITE" id="PS50883"/>
    </source>
</evidence>
<dbReference type="PANTHER" id="PTHR33121">
    <property type="entry name" value="CYCLIC DI-GMP PHOSPHODIESTERASE PDEF"/>
    <property type="match status" value="1"/>
</dbReference>
<feature type="transmembrane region" description="Helical" evidence="1">
    <location>
        <begin position="102"/>
        <end position="121"/>
    </location>
</feature>
<keyword evidence="1" id="KW-0812">Transmembrane</keyword>
<dbReference type="Gene3D" id="3.30.70.270">
    <property type="match status" value="1"/>
</dbReference>
<feature type="transmembrane region" description="Helical" evidence="1">
    <location>
        <begin position="133"/>
        <end position="155"/>
    </location>
</feature>
<feature type="transmembrane region" description="Helical" evidence="1">
    <location>
        <begin position="272"/>
        <end position="291"/>
    </location>
</feature>
<dbReference type="PROSITE" id="PS50887">
    <property type="entry name" value="GGDEF"/>
    <property type="match status" value="1"/>
</dbReference>
<dbReference type="SUPFAM" id="SSF141868">
    <property type="entry name" value="EAL domain-like"/>
    <property type="match status" value="1"/>
</dbReference>
<reference evidence="4 5" key="1">
    <citation type="submission" date="2019-01" db="EMBL/GenBank/DDBJ databases">
        <title>Pseudolysobacter antarctica gen. nov., sp. nov., isolated from Fildes Peninsula, Antarctica.</title>
        <authorList>
            <person name="Wei Z."/>
            <person name="Peng F."/>
        </authorList>
    </citation>
    <scope>NUCLEOTIDE SEQUENCE [LARGE SCALE GENOMIC DNA]</scope>
    <source>
        <strain evidence="4 5">AQ6-296</strain>
    </source>
</reference>
<protein>
    <submittedName>
        <fullName evidence="4">EAL domain-containing protein</fullName>
    </submittedName>
</protein>
<keyword evidence="5" id="KW-1185">Reference proteome</keyword>
<dbReference type="NCBIfam" id="TIGR00254">
    <property type="entry name" value="GGDEF"/>
    <property type="match status" value="1"/>
</dbReference>
<dbReference type="InterPro" id="IPR029787">
    <property type="entry name" value="Nucleotide_cyclase"/>
</dbReference>
<feature type="domain" description="EAL" evidence="2">
    <location>
        <begin position="504"/>
        <end position="754"/>
    </location>
</feature>
<dbReference type="AlphaFoldDB" id="A0A411HP77"/>
<sequence length="758" mass="84553">MEWRPQSNNLSERDLPPSPSSLVLFFGYVLILSALSILVLLARKDSPQLADLARSAVCATVVVALIYGMYRHRPAHTLPWLLLGASVPLWFLRALLNGQADSIWRLVLIFASNLLTIVFFATLVRYRNLTRDLLVWLDIAIITLCGALLALRYITAEWWHLVDADPLASLRILVLPMVHVAIAGGIMGVALTMRRFSLSLSLILLAQAALLITEIMRLDVSLLHGLQLPVYSQAWNAVAALGLILFGLAALSSDMRNLTEPGQSVYRLWGPAQVTLIFCVICFALTALAGAPWPLPEHPETRLMVITAIVMQAALLARCNIAIRSMHSARSELLHRIENDTLTGLPNENALRKTLAVWHTSATPFALGLFDINKFSQINHTWGYDVGDQVLLAVARMLRDSKLRRVQLYRMQGDVFALLLPIYSARQGKLIQRLSRDLLQKLRLPLQVKEHRLFLSANIGISQNADAINTSPETLLRDAETALFRAKLQGPNTLSLFVPQMHFEITERHRIVNALRQGMGAEFRLVYQPIVTLDSGTTTSHEVLLRWTSPELGEVSPALFIPIAEKAGLICEITHWVLSQAFLQLSEMPDDQHLSINISAHDLCDPEFLPILDRLAGVYAIDPARITLEFTEGALIEDFEHIPPLLRERGYRIAIDDFGTGYSSLSYLMTLSVSSVKLDISFIANIEHDLNQRALCGALISMCRDNGWAVVAEGVETYAQHEILLAMDCDLAQGWWYGKPVAKTPEHGELNLRWTADE</sequence>
<evidence type="ECO:0000313" key="5">
    <source>
        <dbReference type="Proteomes" id="UP000291562"/>
    </source>
</evidence>
<keyword evidence="1" id="KW-0472">Membrane</keyword>
<name>A0A411HP77_9GAMM</name>
<feature type="transmembrane region" description="Helical" evidence="1">
    <location>
        <begin position="21"/>
        <end position="40"/>
    </location>
</feature>
<dbReference type="GO" id="GO:0071111">
    <property type="term" value="F:cyclic-guanylate-specific phosphodiesterase activity"/>
    <property type="evidence" value="ECO:0007669"/>
    <property type="project" value="InterPro"/>
</dbReference>
<dbReference type="PANTHER" id="PTHR33121:SF19">
    <property type="entry name" value="CYCLIC DI-GMP PHOSPHODIESTERASE PA2567"/>
    <property type="match status" value="1"/>
</dbReference>
<keyword evidence="1" id="KW-1133">Transmembrane helix</keyword>
<dbReference type="InterPro" id="IPR000160">
    <property type="entry name" value="GGDEF_dom"/>
</dbReference>
<dbReference type="Proteomes" id="UP000291562">
    <property type="component" value="Chromosome"/>
</dbReference>
<dbReference type="Pfam" id="PF00990">
    <property type="entry name" value="GGDEF"/>
    <property type="match status" value="1"/>
</dbReference>
<dbReference type="Pfam" id="PF00563">
    <property type="entry name" value="EAL"/>
    <property type="match status" value="1"/>
</dbReference>
<dbReference type="RefSeq" id="WP_129836155.1">
    <property type="nucleotide sequence ID" value="NZ_CP035704.1"/>
</dbReference>
<feature type="transmembrane region" description="Helical" evidence="1">
    <location>
        <begin position="52"/>
        <end position="70"/>
    </location>
</feature>
<dbReference type="CDD" id="cd01949">
    <property type="entry name" value="GGDEF"/>
    <property type="match status" value="1"/>
</dbReference>
<dbReference type="InterPro" id="IPR035919">
    <property type="entry name" value="EAL_sf"/>
</dbReference>
<gene>
    <name evidence="4" type="ORF">ELE36_19110</name>
</gene>
<proteinExistence type="predicted"/>
<feature type="domain" description="GGDEF" evidence="3">
    <location>
        <begin position="363"/>
        <end position="499"/>
    </location>
</feature>
<organism evidence="4 5">
    <name type="scientific">Pseudolysobacter antarcticus</name>
    <dbReference type="NCBI Taxonomy" id="2511995"/>
    <lineage>
        <taxon>Bacteria</taxon>
        <taxon>Pseudomonadati</taxon>
        <taxon>Pseudomonadota</taxon>
        <taxon>Gammaproteobacteria</taxon>
        <taxon>Lysobacterales</taxon>
        <taxon>Rhodanobacteraceae</taxon>
        <taxon>Pseudolysobacter</taxon>
    </lineage>
</organism>